<dbReference type="EMBL" id="JYDU01000083">
    <property type="protein sequence ID" value="KRX93757.1"/>
    <property type="molecule type" value="Genomic_DNA"/>
</dbReference>
<evidence type="ECO:0000313" key="2">
    <source>
        <dbReference type="EMBL" id="KRX93757.1"/>
    </source>
</evidence>
<sequence length="199" mass="23301">LIHELEMDSSKCIFIFLSIFFFISFQETNGLKSALKKSGSNQGRRVVFNPETEVAVIPDKIDANFVAPVESILDVHKELLKPGKDDSIYPKRKPSFDHMGMQPNYDTEGYYVQNPQPLPQPYRKPKEIQQPYPNNMMPQYRRSGEDYTSRENYRSSGSYQQRQQAYPKKFIDMKDYYKSVEDLAAKEIERSERRMANYA</sequence>
<feature type="compositionally biased region" description="Low complexity" evidence="1">
    <location>
        <begin position="154"/>
        <end position="164"/>
    </location>
</feature>
<proteinExistence type="predicted"/>
<accession>A0A0V0Y0J3</accession>
<protein>
    <submittedName>
        <fullName evidence="2">Uncharacterized protein</fullName>
    </submittedName>
</protein>
<comment type="caution">
    <text evidence="2">The sequence shown here is derived from an EMBL/GenBank/DDBJ whole genome shotgun (WGS) entry which is preliminary data.</text>
</comment>
<gene>
    <name evidence="2" type="ORF">T4E_4975</name>
</gene>
<dbReference type="Proteomes" id="UP000054815">
    <property type="component" value="Unassembled WGS sequence"/>
</dbReference>
<feature type="non-terminal residue" evidence="2">
    <location>
        <position position="1"/>
    </location>
</feature>
<name>A0A0V0Y0J3_TRIPS</name>
<reference evidence="2 3" key="1">
    <citation type="submission" date="2015-01" db="EMBL/GenBank/DDBJ databases">
        <title>Evolution of Trichinella species and genotypes.</title>
        <authorList>
            <person name="Korhonen P.K."/>
            <person name="Edoardo P."/>
            <person name="Giuseppe L.R."/>
            <person name="Gasser R.B."/>
        </authorList>
    </citation>
    <scope>NUCLEOTIDE SEQUENCE [LARGE SCALE GENOMIC DNA]</scope>
    <source>
        <strain evidence="2">ISS141</strain>
    </source>
</reference>
<organism evidence="2 3">
    <name type="scientific">Trichinella pseudospiralis</name>
    <name type="common">Parasitic roundworm</name>
    <dbReference type="NCBI Taxonomy" id="6337"/>
    <lineage>
        <taxon>Eukaryota</taxon>
        <taxon>Metazoa</taxon>
        <taxon>Ecdysozoa</taxon>
        <taxon>Nematoda</taxon>
        <taxon>Enoplea</taxon>
        <taxon>Dorylaimia</taxon>
        <taxon>Trichinellida</taxon>
        <taxon>Trichinellidae</taxon>
        <taxon>Trichinella</taxon>
    </lineage>
</organism>
<evidence type="ECO:0000256" key="1">
    <source>
        <dbReference type="SAM" id="MobiDB-lite"/>
    </source>
</evidence>
<evidence type="ECO:0000313" key="3">
    <source>
        <dbReference type="Proteomes" id="UP000054815"/>
    </source>
</evidence>
<feature type="region of interest" description="Disordered" evidence="1">
    <location>
        <begin position="84"/>
        <end position="165"/>
    </location>
</feature>
<dbReference type="AlphaFoldDB" id="A0A0V0Y0J3"/>
<feature type="compositionally biased region" description="Basic and acidic residues" evidence="1">
    <location>
        <begin position="142"/>
        <end position="153"/>
    </location>
</feature>